<dbReference type="RefSeq" id="WP_023660377.1">
    <property type="nucleotide sequence ID" value="NZ_CM002299.1"/>
</dbReference>
<keyword evidence="2" id="KW-1185">Reference proteome</keyword>
<protein>
    <submittedName>
        <fullName evidence="1">Uncharacterized protein</fullName>
    </submittedName>
</protein>
<accession>A4ABR0</accession>
<evidence type="ECO:0000313" key="1">
    <source>
        <dbReference type="EMBL" id="EAQ96573.2"/>
    </source>
</evidence>
<dbReference type="AlphaFoldDB" id="A4ABR0"/>
<evidence type="ECO:0000313" key="2">
    <source>
        <dbReference type="Proteomes" id="UP000019205"/>
    </source>
</evidence>
<dbReference type="STRING" id="314285.KT71_06097"/>
<proteinExistence type="predicted"/>
<reference evidence="1 2" key="1">
    <citation type="journal article" date="2007" name="Proc. Natl. Acad. Sci. U.S.A.">
        <title>Characterization of a marine gammaproteobacterium capable of aerobic anoxygenic photosynthesis.</title>
        <authorList>
            <person name="Fuchs B.M."/>
            <person name="Spring S."/>
            <person name="Teeling H."/>
            <person name="Quast C."/>
            <person name="Wulf J."/>
            <person name="Schattenhofer M."/>
            <person name="Yan S."/>
            <person name="Ferriera S."/>
            <person name="Johnson J."/>
            <person name="Glockner F.O."/>
            <person name="Amann R."/>
        </authorList>
    </citation>
    <scope>NUCLEOTIDE SEQUENCE [LARGE SCALE GENOMIC DNA]</scope>
    <source>
        <strain evidence="1">KT71</strain>
    </source>
</reference>
<dbReference type="HOGENOM" id="CLU_2407888_0_0_6"/>
<dbReference type="Proteomes" id="UP000019205">
    <property type="component" value="Chromosome"/>
</dbReference>
<dbReference type="EMBL" id="AAOA02000004">
    <property type="protein sequence ID" value="EAQ96573.2"/>
    <property type="molecule type" value="Genomic_DNA"/>
</dbReference>
<organism evidence="1 2">
    <name type="scientific">Congregibacter litoralis KT71</name>
    <dbReference type="NCBI Taxonomy" id="314285"/>
    <lineage>
        <taxon>Bacteria</taxon>
        <taxon>Pseudomonadati</taxon>
        <taxon>Pseudomonadota</taxon>
        <taxon>Gammaproteobacteria</taxon>
        <taxon>Cellvibrionales</taxon>
        <taxon>Halieaceae</taxon>
        <taxon>Congregibacter</taxon>
    </lineage>
</organism>
<gene>
    <name evidence="1" type="ORF">KT71_06097</name>
</gene>
<name>A4ABR0_9GAMM</name>
<sequence length="103" mass="11514">MTTLGYKRMAGTSAVFLREDYTGPSPVERDGMVWKAEELHLDELPKTLSPLDAMANVLALEGLEDYDPATHGDLRQVKSIGKYFVYLAPIRGWVQMGDELPTQ</sequence>
<reference evidence="1 2" key="2">
    <citation type="journal article" date="2009" name="PLoS ONE">
        <title>The photosynthetic apparatus and its regulation in the aerobic gammaproteobacterium Congregibacter litoralis gen. nov., sp. nov.</title>
        <authorList>
            <person name="Spring S."/>
            <person name="Lunsdorf H."/>
            <person name="Fuchs B.M."/>
            <person name="Tindall B.J."/>
        </authorList>
    </citation>
    <scope>NUCLEOTIDE SEQUENCE [LARGE SCALE GENOMIC DNA]</scope>
    <source>
        <strain evidence="1">KT71</strain>
    </source>
</reference>
<comment type="caution">
    <text evidence="1">The sequence shown here is derived from an EMBL/GenBank/DDBJ whole genome shotgun (WGS) entry which is preliminary data.</text>
</comment>
<dbReference type="eggNOG" id="ENOG5032YNB">
    <property type="taxonomic scope" value="Bacteria"/>
</dbReference>